<dbReference type="Gene3D" id="2.60.40.10">
    <property type="entry name" value="Immunoglobulins"/>
    <property type="match status" value="9"/>
</dbReference>
<dbReference type="EMBL" id="OA882592">
    <property type="protein sequence ID" value="CAD7276118.1"/>
    <property type="molecule type" value="Genomic_DNA"/>
</dbReference>
<feature type="domain" description="Fibronectin type-III" evidence="3">
    <location>
        <begin position="1078"/>
        <end position="1170"/>
    </location>
</feature>
<dbReference type="InterPro" id="IPR003961">
    <property type="entry name" value="FN3_dom"/>
</dbReference>
<dbReference type="PRINTS" id="PR00014">
    <property type="entry name" value="FNTYPEIII"/>
</dbReference>
<feature type="region of interest" description="Disordered" evidence="1">
    <location>
        <begin position="1027"/>
        <end position="1090"/>
    </location>
</feature>
<feature type="region of interest" description="Disordered" evidence="1">
    <location>
        <begin position="130"/>
        <end position="222"/>
    </location>
</feature>
<feature type="domain" description="Fibronectin type-III" evidence="3">
    <location>
        <begin position="774"/>
        <end position="890"/>
    </location>
</feature>
<feature type="domain" description="Fibronectin type-III" evidence="3">
    <location>
        <begin position="491"/>
        <end position="579"/>
    </location>
</feature>
<feature type="region of interest" description="Disordered" evidence="1">
    <location>
        <begin position="812"/>
        <end position="833"/>
    </location>
</feature>
<dbReference type="PANTHER" id="PTHR24099:SF11">
    <property type="entry name" value="FIBRONECTIN TYPE III DOMAIN-CONTAINING 3BA-RELATED"/>
    <property type="match status" value="1"/>
</dbReference>
<dbReference type="InterPro" id="IPR013783">
    <property type="entry name" value="Ig-like_fold"/>
</dbReference>
<keyword evidence="2" id="KW-0472">Membrane</keyword>
<evidence type="ECO:0000313" key="5">
    <source>
        <dbReference type="Proteomes" id="UP000678499"/>
    </source>
</evidence>
<evidence type="ECO:0000313" key="4">
    <source>
        <dbReference type="EMBL" id="CAD7276118.1"/>
    </source>
</evidence>
<feature type="domain" description="Fibronectin type-III" evidence="3">
    <location>
        <begin position="894"/>
        <end position="999"/>
    </location>
</feature>
<name>A0A7R9BJC2_9CRUS</name>
<feature type="region of interest" description="Disordered" evidence="1">
    <location>
        <begin position="1248"/>
        <end position="1279"/>
    </location>
</feature>
<feature type="compositionally biased region" description="Low complexity" evidence="1">
    <location>
        <begin position="295"/>
        <end position="309"/>
    </location>
</feature>
<feature type="compositionally biased region" description="Low complexity" evidence="1">
    <location>
        <begin position="1064"/>
        <end position="1075"/>
    </location>
</feature>
<evidence type="ECO:0000256" key="1">
    <source>
        <dbReference type="SAM" id="MobiDB-lite"/>
    </source>
</evidence>
<keyword evidence="2" id="KW-0812">Transmembrane</keyword>
<feature type="compositionally biased region" description="Polar residues" evidence="1">
    <location>
        <begin position="271"/>
        <end position="280"/>
    </location>
</feature>
<dbReference type="Proteomes" id="UP000678499">
    <property type="component" value="Unassembled WGS sequence"/>
</dbReference>
<keyword evidence="5" id="KW-1185">Reference proteome</keyword>
<feature type="compositionally biased region" description="Acidic residues" evidence="1">
    <location>
        <begin position="1257"/>
        <end position="1266"/>
    </location>
</feature>
<feature type="compositionally biased region" description="Polar residues" evidence="1">
    <location>
        <begin position="130"/>
        <end position="145"/>
    </location>
</feature>
<feature type="compositionally biased region" description="Low complexity" evidence="1">
    <location>
        <begin position="184"/>
        <end position="197"/>
    </location>
</feature>
<evidence type="ECO:0000259" key="3">
    <source>
        <dbReference type="PROSITE" id="PS50853"/>
    </source>
</evidence>
<feature type="region of interest" description="Disordered" evidence="1">
    <location>
        <begin position="269"/>
        <end position="311"/>
    </location>
</feature>
<sequence>MGHTHSTAVRMPVPMQVSTGPVTVMDENGSYRQVYIPGVPAQAMMQIPAAPYGTGASQGPSLGQTFYQFQPGSAAQFANAAHFPAPPPATLTTTVDVASGDGLAGGDLPSSTTAASAVSPVVVEMAEATTMTTGSPNGRHSSPTAHTRLLHGSPPFGKDERARRQSQKLKQKLMQRSVMPLTNATSSAYPAAGGSSPRKVSDSSINKNGRTAPVDTRPEYEEEEELINILSTIQPPQISEVEARCAMVAWSAPTALTELLAAVVLEDSAKDQQQQKNPAATVSPLKETTEEPSNDPQQQQDTQVPQQQQSKFSKEIMDLAREMYETDVIYDVMLSDKGRDSRYFKTIYVGDARDCKLTDLKPATEYYICIQAVYEDVRGRMSDTVTFSTAGCEPDAPAPPKLQQRSKYALQLKWHPPTENGGKLIKYILESDEGRNGVFNVAYEGPQRGCRLTKLSPAMSLRLRLAAVNKFGSSKWSEVVSMSTSGSAPGQPTAPWCERVDTSSVSVAWTRRSPDESFTLQMEEHGGPHGFLPQYNGRDTNCHVSKLKRNTIYRFRLMASNDEGTSVPSEVMEARTLCEAPGRPTAPKTKGKVLTQSFRLTWEPPVNDGGCPPSSYELELDDGSGFRNVYTGADVEHVCDHLTPGTCHRARVRCSGPGGTSDFSETTSVSTAAVCPGPCAPPRCVGKPKANSVCLRWAVPEVDGGTPVTDYEVDVTGPDNTTASAYRGRDTECVVASLLPGTPYLFQVRAVNKAGPGAWSEPTEVVSGAGPPDKPRQPVLAARSPHIVAVEWEEPLNNGAAVSQYKLEMAPVAQQQQQQQQPPSAVTAAGDAEDSGSLGLDFSAIYVGPLLCHEAKSLQPAATYSFRVQASNSAGTSVFSSASSITLPASVPGAVTGVTCRPHPVTDDMSTCLHVTWGQAASNGSPITHYVVEATVATPGSGSGAVAPTVRSQVLDPSRDSFTLEDLMPETTYKVRVQAVNGVGAGPLSPACRVTTRPLPPPAPRLELFSATHNALKLKWTDVSTSSSSLTSASSLSSSPSSSTAAAGSSSSSAAITNQQHQASSSSSGGSSSSSAFATQNVSANGGSSSSSAAAAAAAARLAFPITYLLEMENPKHPGRFYSVFNGSATGHKVQKLNEASRHRFRVSASNESGSGPYSSVCEFWTTKAPPHVVKAPKVTMDASGACVIDWQPTKPAPGSDLISYRLQVSRTAASDPVEIYSGRESSFTYHQVAPTDRELAFRVCAVREPNPNPAPDGDDGDDSSDFDGTGDAVAKPVPPPSILGPILGPWSQWTPFRVPSVSVADAVDGGAGKDGVAGDESGARPALEREWTVEQWALLLVAVLTLLVVLLTVVFEYAMSDGSQTEGDDLPSHSTRY</sequence>
<dbReference type="SUPFAM" id="SSF49265">
    <property type="entry name" value="Fibronectin type III"/>
    <property type="match status" value="5"/>
</dbReference>
<dbReference type="SMART" id="SM00060">
    <property type="entry name" value="FN3"/>
    <property type="match status" value="9"/>
</dbReference>
<feature type="domain" description="Fibronectin type-III" evidence="3">
    <location>
        <begin position="396"/>
        <end position="487"/>
    </location>
</feature>
<evidence type="ECO:0000256" key="2">
    <source>
        <dbReference type="SAM" id="Phobius"/>
    </source>
</evidence>
<organism evidence="4">
    <name type="scientific">Notodromas monacha</name>
    <dbReference type="NCBI Taxonomy" id="399045"/>
    <lineage>
        <taxon>Eukaryota</taxon>
        <taxon>Metazoa</taxon>
        <taxon>Ecdysozoa</taxon>
        <taxon>Arthropoda</taxon>
        <taxon>Crustacea</taxon>
        <taxon>Oligostraca</taxon>
        <taxon>Ostracoda</taxon>
        <taxon>Podocopa</taxon>
        <taxon>Podocopida</taxon>
        <taxon>Cypridocopina</taxon>
        <taxon>Cypridoidea</taxon>
        <taxon>Cyprididae</taxon>
        <taxon>Notodromas</taxon>
    </lineage>
</organism>
<protein>
    <recommendedName>
        <fullName evidence="3">Fibronectin type-III domain-containing protein</fullName>
    </recommendedName>
</protein>
<feature type="domain" description="Fibronectin type-III" evidence="3">
    <location>
        <begin position="678"/>
        <end position="772"/>
    </location>
</feature>
<dbReference type="OrthoDB" id="443915at2759"/>
<feature type="domain" description="Fibronectin type-III" evidence="3">
    <location>
        <begin position="580"/>
        <end position="674"/>
    </location>
</feature>
<feature type="transmembrane region" description="Helical" evidence="2">
    <location>
        <begin position="1337"/>
        <end position="1356"/>
    </location>
</feature>
<feature type="compositionally biased region" description="Low complexity" evidence="1">
    <location>
        <begin position="1027"/>
        <end position="1055"/>
    </location>
</feature>
<dbReference type="InterPro" id="IPR050617">
    <property type="entry name" value="E3_ligase_FN3/SPRY"/>
</dbReference>
<reference evidence="4" key="1">
    <citation type="submission" date="2020-11" db="EMBL/GenBank/DDBJ databases">
        <authorList>
            <person name="Tran Van P."/>
        </authorList>
    </citation>
    <scope>NUCLEOTIDE SEQUENCE</scope>
</reference>
<accession>A0A7R9BJC2</accession>
<gene>
    <name evidence="4" type="ORF">NMOB1V02_LOCUS3895</name>
</gene>
<keyword evidence="2" id="KW-1133">Transmembrane helix</keyword>
<dbReference type="PROSITE" id="PS50853">
    <property type="entry name" value="FN3"/>
    <property type="match status" value="8"/>
</dbReference>
<feature type="domain" description="Fibronectin type-III" evidence="3">
    <location>
        <begin position="295"/>
        <end position="392"/>
    </location>
</feature>
<feature type="region of interest" description="Disordered" evidence="1">
    <location>
        <begin position="757"/>
        <end position="779"/>
    </location>
</feature>
<dbReference type="PANTHER" id="PTHR24099">
    <property type="entry name" value="E3 UBIQUITIN-PROTEIN LIGASE TRIM36-RELATED"/>
    <property type="match status" value="1"/>
</dbReference>
<dbReference type="CDD" id="cd00063">
    <property type="entry name" value="FN3"/>
    <property type="match status" value="8"/>
</dbReference>
<dbReference type="Pfam" id="PF00041">
    <property type="entry name" value="fn3"/>
    <property type="match status" value="5"/>
</dbReference>
<feature type="compositionally biased region" description="Basic residues" evidence="1">
    <location>
        <begin position="164"/>
        <end position="173"/>
    </location>
</feature>
<dbReference type="InterPro" id="IPR036116">
    <property type="entry name" value="FN3_sf"/>
</dbReference>
<proteinExistence type="predicted"/>
<dbReference type="EMBL" id="CAJPEX010000555">
    <property type="protein sequence ID" value="CAG0916270.1"/>
    <property type="molecule type" value="Genomic_DNA"/>
</dbReference>